<proteinExistence type="predicted"/>
<sequence length="342" mass="38751">MLVTKQPVLKRFWYPIISIEALKIAPQSFTLLGQKIALWLDATGKPAAVADRCCHRSAQLSKGKVIEGNLSCPYHGWTFNAAGTCVKVPQIAAEMIPKTYCVKAYHCTERYGYAWVCLADEPIANIPEFPEAGDPKLRYIPEFYEPWRCSGLRIMENSFDNAHPHFVHENTFGDAANPIPPDYDLIEETETGIRVKSVLPVLNSPLQQKNLQMAETETVRILEMTWYMPFTRKLQITYPNGLIHTIITAATPINDSTSQVIQFCWRNDTEADAKASDIIAFDRAVTLEDIAVLETTDYDTPLDLQQEQHMFTDKPGIFMRRKLAALLKAQGEEEQRGDRLLE</sequence>
<name>A0A1E5QF82_9CYAN</name>
<dbReference type="SUPFAM" id="SSF55961">
    <property type="entry name" value="Bet v1-like"/>
    <property type="match status" value="1"/>
</dbReference>
<dbReference type="SUPFAM" id="SSF50022">
    <property type="entry name" value="ISP domain"/>
    <property type="match status" value="1"/>
</dbReference>
<dbReference type="PANTHER" id="PTHR21266:SF60">
    <property type="entry name" value="3-KETOSTEROID-9-ALPHA-MONOOXYGENASE, OXYGENASE COMPONENT"/>
    <property type="match status" value="1"/>
</dbReference>
<dbReference type="InterPro" id="IPR017941">
    <property type="entry name" value="Rieske_2Fe-2S"/>
</dbReference>
<keyword evidence="3" id="KW-0560">Oxidoreductase</keyword>
<dbReference type="GO" id="GO:0004497">
    <property type="term" value="F:monooxygenase activity"/>
    <property type="evidence" value="ECO:0007669"/>
    <property type="project" value="UniProtKB-ARBA"/>
</dbReference>
<organism evidence="7">
    <name type="scientific">Desertifilum tharense IPPAS B-1220</name>
    <dbReference type="NCBI Taxonomy" id="1781255"/>
    <lineage>
        <taxon>Bacteria</taxon>
        <taxon>Bacillati</taxon>
        <taxon>Cyanobacteriota</taxon>
        <taxon>Cyanophyceae</taxon>
        <taxon>Desertifilales</taxon>
        <taxon>Desertifilaceae</taxon>
        <taxon>Desertifilum</taxon>
    </lineage>
</organism>
<protein>
    <submittedName>
        <fullName evidence="7">Rieske (2Fe-2S) protein</fullName>
    </submittedName>
</protein>
<dbReference type="CDD" id="cd03469">
    <property type="entry name" value="Rieske_RO_Alpha_N"/>
    <property type="match status" value="1"/>
</dbReference>
<dbReference type="GO" id="GO:0046872">
    <property type="term" value="F:metal ion binding"/>
    <property type="evidence" value="ECO:0007669"/>
    <property type="project" value="UniProtKB-KW"/>
</dbReference>
<dbReference type="InterPro" id="IPR050584">
    <property type="entry name" value="Cholesterol_7-desaturase"/>
</dbReference>
<keyword evidence="1" id="KW-0001">2Fe-2S</keyword>
<dbReference type="Gene3D" id="3.90.380.10">
    <property type="entry name" value="Naphthalene 1,2-dioxygenase Alpha Subunit, Chain A, domain 1"/>
    <property type="match status" value="1"/>
</dbReference>
<dbReference type="GO" id="GO:0051537">
    <property type="term" value="F:2 iron, 2 sulfur cluster binding"/>
    <property type="evidence" value="ECO:0007669"/>
    <property type="project" value="UniProtKB-KW"/>
</dbReference>
<evidence type="ECO:0000256" key="2">
    <source>
        <dbReference type="ARBA" id="ARBA00022723"/>
    </source>
</evidence>
<dbReference type="PROSITE" id="PS51296">
    <property type="entry name" value="RIESKE"/>
    <property type="match status" value="1"/>
</dbReference>
<evidence type="ECO:0000256" key="1">
    <source>
        <dbReference type="ARBA" id="ARBA00022714"/>
    </source>
</evidence>
<comment type="caution">
    <text evidence="7">The sequence shown here is derived from an EMBL/GenBank/DDBJ whole genome shotgun (WGS) entry which is preliminary data.</text>
</comment>
<evidence type="ECO:0000256" key="3">
    <source>
        <dbReference type="ARBA" id="ARBA00023002"/>
    </source>
</evidence>
<evidence type="ECO:0000256" key="4">
    <source>
        <dbReference type="ARBA" id="ARBA00023004"/>
    </source>
</evidence>
<dbReference type="InterPro" id="IPR036922">
    <property type="entry name" value="Rieske_2Fe-2S_sf"/>
</dbReference>
<reference evidence="7" key="1">
    <citation type="submission" date="2016-09" db="EMBL/GenBank/DDBJ databases">
        <title>Draft genome of thermotolerant cyanobacterium Desertifilum sp. strain IPPAS B-1220.</title>
        <authorList>
            <person name="Sinetova M.A."/>
            <person name="Bolakhan K."/>
            <person name="Zayadan B.K."/>
            <person name="Mironov K.S."/>
            <person name="Ustinova V."/>
            <person name="Kupriyanova E.V."/>
            <person name="Sidorov R.A."/>
            <person name="Skrypnik A.N."/>
            <person name="Gogoleva N.E."/>
            <person name="Gogolev Y.V."/>
            <person name="Los D.A."/>
        </authorList>
    </citation>
    <scope>NUCLEOTIDE SEQUENCE [LARGE SCALE GENOMIC DNA]</scope>
    <source>
        <strain evidence="7">IPPAS B-1220</strain>
    </source>
</reference>
<dbReference type="OrthoDB" id="477744at2"/>
<dbReference type="AlphaFoldDB" id="A0A1E5QF82"/>
<dbReference type="PANTHER" id="PTHR21266">
    <property type="entry name" value="IRON-SULFUR DOMAIN CONTAINING PROTEIN"/>
    <property type="match status" value="1"/>
</dbReference>
<dbReference type="EMBL" id="MJGC01000091">
    <property type="protein sequence ID" value="OEJ73332.1"/>
    <property type="molecule type" value="Genomic_DNA"/>
</dbReference>
<dbReference type="Pfam" id="PF19112">
    <property type="entry name" value="VanA_C"/>
    <property type="match status" value="1"/>
</dbReference>
<dbReference type="Pfam" id="PF00355">
    <property type="entry name" value="Rieske"/>
    <property type="match status" value="1"/>
</dbReference>
<dbReference type="STRING" id="1781255.BH720_20385"/>
<dbReference type="GO" id="GO:0016705">
    <property type="term" value="F:oxidoreductase activity, acting on paired donors, with incorporation or reduction of molecular oxygen"/>
    <property type="evidence" value="ECO:0007669"/>
    <property type="project" value="UniProtKB-ARBA"/>
</dbReference>
<feature type="domain" description="Rieske" evidence="6">
    <location>
        <begin position="13"/>
        <end position="116"/>
    </location>
</feature>
<keyword evidence="4" id="KW-0408">Iron</keyword>
<keyword evidence="2" id="KW-0479">Metal-binding</keyword>
<dbReference type="InterPro" id="IPR044043">
    <property type="entry name" value="VanA_C_cat"/>
</dbReference>
<keyword evidence="5" id="KW-0411">Iron-sulfur</keyword>
<evidence type="ECO:0000313" key="7">
    <source>
        <dbReference type="EMBL" id="OEJ73332.1"/>
    </source>
</evidence>
<dbReference type="Gene3D" id="2.102.10.10">
    <property type="entry name" value="Rieske [2Fe-2S] iron-sulphur domain"/>
    <property type="match status" value="1"/>
</dbReference>
<accession>A0A1E5QF82</accession>
<evidence type="ECO:0000256" key="5">
    <source>
        <dbReference type="ARBA" id="ARBA00023014"/>
    </source>
</evidence>
<dbReference type="RefSeq" id="WP_069969063.1">
    <property type="nucleotide sequence ID" value="NZ_CM124774.1"/>
</dbReference>
<gene>
    <name evidence="7" type="ORF">BH720_20385</name>
</gene>
<evidence type="ECO:0000259" key="6">
    <source>
        <dbReference type="PROSITE" id="PS51296"/>
    </source>
</evidence>